<dbReference type="PROSITE" id="PS50885">
    <property type="entry name" value="HAMP"/>
    <property type="match status" value="1"/>
</dbReference>
<evidence type="ECO:0000256" key="2">
    <source>
        <dbReference type="ARBA" id="ARBA00004651"/>
    </source>
</evidence>
<reference evidence="18" key="1">
    <citation type="submission" date="2020-09" db="EMBL/GenBank/DDBJ databases">
        <title>A novel bacterium of genus Paenibacillus, isolated from South China Sea.</title>
        <authorList>
            <person name="Huang H."/>
            <person name="Mo K."/>
            <person name="Hu Y."/>
        </authorList>
    </citation>
    <scope>NUCLEOTIDE SEQUENCE</scope>
    <source>
        <strain evidence="18">IB182496</strain>
    </source>
</reference>
<dbReference type="InterPro" id="IPR003594">
    <property type="entry name" value="HATPase_dom"/>
</dbReference>
<dbReference type="CDD" id="cd06225">
    <property type="entry name" value="HAMP"/>
    <property type="match status" value="1"/>
</dbReference>
<keyword evidence="4" id="KW-1003">Cell membrane</keyword>
<keyword evidence="12" id="KW-0902">Two-component regulatory system</keyword>
<keyword evidence="14" id="KW-0175">Coiled coil</keyword>
<dbReference type="InterPro" id="IPR003660">
    <property type="entry name" value="HAMP_dom"/>
</dbReference>
<evidence type="ECO:0000256" key="7">
    <source>
        <dbReference type="ARBA" id="ARBA00022692"/>
    </source>
</evidence>
<proteinExistence type="predicted"/>
<evidence type="ECO:0000313" key="19">
    <source>
        <dbReference type="Proteomes" id="UP000621560"/>
    </source>
</evidence>
<dbReference type="EC" id="2.7.13.3" evidence="3"/>
<keyword evidence="7 15" id="KW-0812">Transmembrane</keyword>
<sequence>MTNKLNPLRSIRGKLVLSLLVLVIVPTLLIFWNYAHTSRKVVAEEVNSANQELADRAAEAIDDVATRMIRALFLLETDFEDYYVTGPADWTANYADYAKVHLLQRRMASIRDLLLDSSAFLIYTDRHGLAVSTFYSFDMLANYAILVEQDWYREGERGGGFPQWQFPYRLVPGMGSTEVGRSEGYLALSRSLRDETELGVALIGIPIQAVFAHRTPPQDGELPSQLLWDGEHALLDAQGRTALALSASEAAELRRPGGAIKRLTRDGQTYMANVSPVEEIGASVVSLVPEEQFLEQLTAKQSQSLLWIVVVFLVSALVFALFLLRFTRPIYAMLRSMRKVGAGDFKTAVAVSGQDEMALLGRNFNQMVSRLDELLRRLEEERQLKEEAHFQSLQAQINPHFLFNTLNSIKLMAMLSNTNRNVSDMITALGKLLEFSMKMHQRFVTLGQEIEYLELYMALQKIRYPDQIALDIEVDPALRRLYMLKFTLQPLVENSIVHGGRMPLAITVRAAASEGVLRIAIRDDGVGVPEERLPEIRERLVLEQTKYSGIGLSNVDRRIKLYFGPAYGITLSNIAAGGLEVAAVFPLWEEPRE</sequence>
<feature type="coiled-coil region" evidence="14">
    <location>
        <begin position="361"/>
        <end position="391"/>
    </location>
</feature>
<feature type="domain" description="HAMP" evidence="17">
    <location>
        <begin position="324"/>
        <end position="376"/>
    </location>
</feature>
<feature type="domain" description="Histidine kinase" evidence="16">
    <location>
        <begin position="484"/>
        <end position="589"/>
    </location>
</feature>
<dbReference type="InterPro" id="IPR050640">
    <property type="entry name" value="Bact_2-comp_sensor_kinase"/>
</dbReference>
<evidence type="ECO:0000256" key="15">
    <source>
        <dbReference type="SAM" id="Phobius"/>
    </source>
</evidence>
<dbReference type="GO" id="GO:0005886">
    <property type="term" value="C:plasma membrane"/>
    <property type="evidence" value="ECO:0007669"/>
    <property type="project" value="UniProtKB-SubCell"/>
</dbReference>
<dbReference type="InterPro" id="IPR005467">
    <property type="entry name" value="His_kinase_dom"/>
</dbReference>
<evidence type="ECO:0000256" key="11">
    <source>
        <dbReference type="ARBA" id="ARBA00022989"/>
    </source>
</evidence>
<dbReference type="SUPFAM" id="SSF55874">
    <property type="entry name" value="ATPase domain of HSP90 chaperone/DNA topoisomerase II/histidine kinase"/>
    <property type="match status" value="1"/>
</dbReference>
<feature type="transmembrane region" description="Helical" evidence="15">
    <location>
        <begin position="305"/>
        <end position="327"/>
    </location>
</feature>
<evidence type="ECO:0000259" key="17">
    <source>
        <dbReference type="PROSITE" id="PS50885"/>
    </source>
</evidence>
<dbReference type="AlphaFoldDB" id="A0A927GRJ3"/>
<evidence type="ECO:0000259" key="16">
    <source>
        <dbReference type="PROSITE" id="PS50109"/>
    </source>
</evidence>
<dbReference type="Proteomes" id="UP000621560">
    <property type="component" value="Unassembled WGS sequence"/>
</dbReference>
<keyword evidence="11 15" id="KW-1133">Transmembrane helix</keyword>
<evidence type="ECO:0000256" key="1">
    <source>
        <dbReference type="ARBA" id="ARBA00000085"/>
    </source>
</evidence>
<dbReference type="RefSeq" id="WP_190916247.1">
    <property type="nucleotide sequence ID" value="NZ_JACXIZ010000013.1"/>
</dbReference>
<dbReference type="PANTHER" id="PTHR34220:SF11">
    <property type="entry name" value="SENSOR PROTEIN KINASE HPTS"/>
    <property type="match status" value="1"/>
</dbReference>
<keyword evidence="10" id="KW-0067">ATP-binding</keyword>
<evidence type="ECO:0000256" key="8">
    <source>
        <dbReference type="ARBA" id="ARBA00022741"/>
    </source>
</evidence>
<evidence type="ECO:0000256" key="5">
    <source>
        <dbReference type="ARBA" id="ARBA00022553"/>
    </source>
</evidence>
<gene>
    <name evidence="18" type="ORF">IDH44_07545</name>
</gene>
<dbReference type="Pfam" id="PF02518">
    <property type="entry name" value="HATPase_c"/>
    <property type="match status" value="1"/>
</dbReference>
<feature type="transmembrane region" description="Helical" evidence="15">
    <location>
        <begin position="15"/>
        <end position="35"/>
    </location>
</feature>
<dbReference type="GO" id="GO:0000155">
    <property type="term" value="F:phosphorelay sensor kinase activity"/>
    <property type="evidence" value="ECO:0007669"/>
    <property type="project" value="InterPro"/>
</dbReference>
<comment type="caution">
    <text evidence="18">The sequence shown here is derived from an EMBL/GenBank/DDBJ whole genome shotgun (WGS) entry which is preliminary data.</text>
</comment>
<evidence type="ECO:0000256" key="14">
    <source>
        <dbReference type="SAM" id="Coils"/>
    </source>
</evidence>
<dbReference type="SUPFAM" id="SSF158472">
    <property type="entry name" value="HAMP domain-like"/>
    <property type="match status" value="1"/>
</dbReference>
<evidence type="ECO:0000256" key="10">
    <source>
        <dbReference type="ARBA" id="ARBA00022840"/>
    </source>
</evidence>
<protein>
    <recommendedName>
        <fullName evidence="3">histidine kinase</fullName>
        <ecNumber evidence="3">2.7.13.3</ecNumber>
    </recommendedName>
</protein>
<keyword evidence="19" id="KW-1185">Reference proteome</keyword>
<name>A0A927GRJ3_9BACL</name>
<evidence type="ECO:0000256" key="13">
    <source>
        <dbReference type="ARBA" id="ARBA00023136"/>
    </source>
</evidence>
<evidence type="ECO:0000256" key="4">
    <source>
        <dbReference type="ARBA" id="ARBA00022475"/>
    </source>
</evidence>
<keyword evidence="5" id="KW-0597">Phosphoprotein</keyword>
<dbReference type="GO" id="GO:0005524">
    <property type="term" value="F:ATP binding"/>
    <property type="evidence" value="ECO:0007669"/>
    <property type="project" value="UniProtKB-KW"/>
</dbReference>
<keyword evidence="8" id="KW-0547">Nucleotide-binding</keyword>
<evidence type="ECO:0000256" key="6">
    <source>
        <dbReference type="ARBA" id="ARBA00022679"/>
    </source>
</evidence>
<evidence type="ECO:0000313" key="18">
    <source>
        <dbReference type="EMBL" id="MBD2845040.1"/>
    </source>
</evidence>
<evidence type="ECO:0000256" key="12">
    <source>
        <dbReference type="ARBA" id="ARBA00023012"/>
    </source>
</evidence>
<comment type="subcellular location">
    <subcellularLocation>
        <location evidence="2">Cell membrane</location>
        <topology evidence="2">Multi-pass membrane protein</topology>
    </subcellularLocation>
</comment>
<accession>A0A927GRJ3</accession>
<dbReference type="SMART" id="SM00304">
    <property type="entry name" value="HAMP"/>
    <property type="match status" value="1"/>
</dbReference>
<dbReference type="Pfam" id="PF00672">
    <property type="entry name" value="HAMP"/>
    <property type="match status" value="1"/>
</dbReference>
<dbReference type="Pfam" id="PF06580">
    <property type="entry name" value="His_kinase"/>
    <property type="match status" value="1"/>
</dbReference>
<keyword evidence="9 18" id="KW-0418">Kinase</keyword>
<organism evidence="18 19">
    <name type="scientific">Paenibacillus sabuli</name>
    <dbReference type="NCBI Taxonomy" id="2772509"/>
    <lineage>
        <taxon>Bacteria</taxon>
        <taxon>Bacillati</taxon>
        <taxon>Bacillota</taxon>
        <taxon>Bacilli</taxon>
        <taxon>Bacillales</taxon>
        <taxon>Paenibacillaceae</taxon>
        <taxon>Paenibacillus</taxon>
    </lineage>
</organism>
<keyword evidence="13 15" id="KW-0472">Membrane</keyword>
<dbReference type="Gene3D" id="6.10.340.10">
    <property type="match status" value="1"/>
</dbReference>
<comment type="catalytic activity">
    <reaction evidence="1">
        <text>ATP + protein L-histidine = ADP + protein N-phospho-L-histidine.</text>
        <dbReference type="EC" id="2.7.13.3"/>
    </reaction>
</comment>
<dbReference type="Gene3D" id="3.30.565.10">
    <property type="entry name" value="Histidine kinase-like ATPase, C-terminal domain"/>
    <property type="match status" value="1"/>
</dbReference>
<dbReference type="InterPro" id="IPR036890">
    <property type="entry name" value="HATPase_C_sf"/>
</dbReference>
<keyword evidence="6" id="KW-0808">Transferase</keyword>
<dbReference type="PANTHER" id="PTHR34220">
    <property type="entry name" value="SENSOR HISTIDINE KINASE YPDA"/>
    <property type="match status" value="1"/>
</dbReference>
<dbReference type="EMBL" id="JACXIZ010000013">
    <property type="protein sequence ID" value="MBD2845040.1"/>
    <property type="molecule type" value="Genomic_DNA"/>
</dbReference>
<evidence type="ECO:0000256" key="3">
    <source>
        <dbReference type="ARBA" id="ARBA00012438"/>
    </source>
</evidence>
<evidence type="ECO:0000256" key="9">
    <source>
        <dbReference type="ARBA" id="ARBA00022777"/>
    </source>
</evidence>
<dbReference type="PROSITE" id="PS50109">
    <property type="entry name" value="HIS_KIN"/>
    <property type="match status" value="1"/>
</dbReference>
<dbReference type="InterPro" id="IPR010559">
    <property type="entry name" value="Sig_transdc_His_kin_internal"/>
</dbReference>